<reference evidence="3" key="1">
    <citation type="submission" date="2022-12" db="EMBL/GenBank/DDBJ databases">
        <title>Draft genome assemblies for two species of Escallonia (Escalloniales).</title>
        <authorList>
            <person name="Chanderbali A."/>
            <person name="Dervinis C."/>
            <person name="Anghel I."/>
            <person name="Soltis D."/>
            <person name="Soltis P."/>
            <person name="Zapata F."/>
        </authorList>
    </citation>
    <scope>NUCLEOTIDE SEQUENCE</scope>
    <source>
        <strain evidence="3">UCBG92.1500</strain>
        <tissue evidence="3">Leaf</tissue>
    </source>
</reference>
<proteinExistence type="inferred from homology"/>
<dbReference type="Proteomes" id="UP001187471">
    <property type="component" value="Unassembled WGS sequence"/>
</dbReference>
<name>A0AA88RPZ5_9ASTE</name>
<gene>
    <name evidence="3" type="ORF">RJ640_002955</name>
</gene>
<dbReference type="Pfam" id="PF01798">
    <property type="entry name" value="Nop"/>
    <property type="match status" value="1"/>
</dbReference>
<evidence type="ECO:0000313" key="3">
    <source>
        <dbReference type="EMBL" id="KAK2977905.1"/>
    </source>
</evidence>
<dbReference type="Gene3D" id="1.10.287.4070">
    <property type="match status" value="1"/>
</dbReference>
<dbReference type="GO" id="GO:0030515">
    <property type="term" value="F:snoRNA binding"/>
    <property type="evidence" value="ECO:0007669"/>
    <property type="project" value="InterPro"/>
</dbReference>
<comment type="caution">
    <text evidence="3">The sequence shown here is derived from an EMBL/GenBank/DDBJ whole genome shotgun (WGS) entry which is preliminary data.</text>
</comment>
<comment type="similarity">
    <text evidence="1">Belongs to the NOP5/NOP56 family.</text>
</comment>
<dbReference type="SMART" id="SM00931">
    <property type="entry name" value="NOSIC"/>
    <property type="match status" value="1"/>
</dbReference>
<dbReference type="PANTHER" id="PTHR10894:SF1">
    <property type="entry name" value="NUCLEOLAR PROTEIN 58"/>
    <property type="match status" value="1"/>
</dbReference>
<dbReference type="GO" id="GO:0031428">
    <property type="term" value="C:box C/D methylation guide snoRNP complex"/>
    <property type="evidence" value="ECO:0007669"/>
    <property type="project" value="InterPro"/>
</dbReference>
<dbReference type="InterPro" id="IPR045056">
    <property type="entry name" value="Nop56/Nop58"/>
</dbReference>
<dbReference type="InterPro" id="IPR012976">
    <property type="entry name" value="NOSIC"/>
</dbReference>
<dbReference type="AlphaFoldDB" id="A0AA88RPZ5"/>
<dbReference type="InterPro" id="IPR002687">
    <property type="entry name" value="Nop_dom"/>
</dbReference>
<protein>
    <recommendedName>
        <fullName evidence="2">NOSIC domain-containing protein</fullName>
    </recommendedName>
</protein>
<evidence type="ECO:0000256" key="1">
    <source>
        <dbReference type="ARBA" id="ARBA00009211"/>
    </source>
</evidence>
<dbReference type="EMBL" id="JAVXUO010001931">
    <property type="protein sequence ID" value="KAK2977905.1"/>
    <property type="molecule type" value="Genomic_DNA"/>
</dbReference>
<dbReference type="PANTHER" id="PTHR10894">
    <property type="entry name" value="NUCLEOLAR PROTEIN 5 NUCLEOLAR PROTEIN NOP5 NOP58"/>
    <property type="match status" value="1"/>
</dbReference>
<evidence type="ECO:0000313" key="4">
    <source>
        <dbReference type="Proteomes" id="UP001187471"/>
    </source>
</evidence>
<organism evidence="3 4">
    <name type="scientific">Escallonia rubra</name>
    <dbReference type="NCBI Taxonomy" id="112253"/>
    <lineage>
        <taxon>Eukaryota</taxon>
        <taxon>Viridiplantae</taxon>
        <taxon>Streptophyta</taxon>
        <taxon>Embryophyta</taxon>
        <taxon>Tracheophyta</taxon>
        <taxon>Spermatophyta</taxon>
        <taxon>Magnoliopsida</taxon>
        <taxon>eudicotyledons</taxon>
        <taxon>Gunneridae</taxon>
        <taxon>Pentapetalae</taxon>
        <taxon>asterids</taxon>
        <taxon>campanulids</taxon>
        <taxon>Escalloniales</taxon>
        <taxon>Escalloniaceae</taxon>
        <taxon>Escallonia</taxon>
    </lineage>
</organism>
<dbReference type="GO" id="GO:0032040">
    <property type="term" value="C:small-subunit processome"/>
    <property type="evidence" value="ECO:0007669"/>
    <property type="project" value="InterPro"/>
</dbReference>
<dbReference type="SUPFAM" id="SSF89124">
    <property type="entry name" value="Nop domain"/>
    <property type="match status" value="1"/>
</dbReference>
<accession>A0AA88RPZ5</accession>
<feature type="domain" description="NOSIC" evidence="2">
    <location>
        <begin position="57"/>
        <end position="109"/>
    </location>
</feature>
<evidence type="ECO:0000259" key="2">
    <source>
        <dbReference type="SMART" id="SM00931"/>
    </source>
</evidence>
<dbReference type="InterPro" id="IPR036070">
    <property type="entry name" value="Nop_dom_sf"/>
</dbReference>
<sequence>MLRNEIECVHSNAVMEMMGGAINQLLELIADSAMSLGLSHRMSRHEIKFSPDMVDIMLIQAIENMDDIDKELNISAMRSEEWYDWHFPEIASIIQDKILYAKTVKMMRDRTNAAKLDFSKIEELEIELKEAGMTSMGTEACDLNLNTVVAQLDHVISLAKVTSRPASVKHKGKILQSLATKTALAVHCNAFSDV</sequence>
<keyword evidence="4" id="KW-1185">Reference proteome</keyword>